<sequence>CLGSCSTPASSTETARGKQHLAILQQLIRLTTSAFCLGSCSTPASSTETAGGKQHLAILQQLIRLTTSAFCFCTINETSKRKAAKRQAVPRFKVLQQLDKADHIITFKKIHRITLP</sequence>
<dbReference type="Proteomes" id="UP001219518">
    <property type="component" value="Unassembled WGS sequence"/>
</dbReference>
<reference evidence="1" key="2">
    <citation type="journal article" date="2023" name="BMC Genomics">
        <title>Pest status, molecular evolution, and epigenetic factors derived from the genome assembly of Frankliniella fusca, a thysanopteran phytovirus vector.</title>
        <authorList>
            <person name="Catto M.A."/>
            <person name="Labadie P.E."/>
            <person name="Jacobson A.L."/>
            <person name="Kennedy G.G."/>
            <person name="Srinivasan R."/>
            <person name="Hunt B.G."/>
        </authorList>
    </citation>
    <scope>NUCLEOTIDE SEQUENCE</scope>
    <source>
        <strain evidence="1">PL_HMW_Pooled</strain>
    </source>
</reference>
<accession>A0AAE1HHP0</accession>
<dbReference type="EMBL" id="JAHWGI010001033">
    <property type="protein sequence ID" value="KAK3921373.1"/>
    <property type="molecule type" value="Genomic_DNA"/>
</dbReference>
<gene>
    <name evidence="1" type="ORF">KUF71_010588</name>
</gene>
<organism evidence="1 2">
    <name type="scientific">Frankliniella fusca</name>
    <dbReference type="NCBI Taxonomy" id="407009"/>
    <lineage>
        <taxon>Eukaryota</taxon>
        <taxon>Metazoa</taxon>
        <taxon>Ecdysozoa</taxon>
        <taxon>Arthropoda</taxon>
        <taxon>Hexapoda</taxon>
        <taxon>Insecta</taxon>
        <taxon>Pterygota</taxon>
        <taxon>Neoptera</taxon>
        <taxon>Paraneoptera</taxon>
        <taxon>Thysanoptera</taxon>
        <taxon>Terebrantia</taxon>
        <taxon>Thripoidea</taxon>
        <taxon>Thripidae</taxon>
        <taxon>Frankliniella</taxon>
    </lineage>
</organism>
<reference evidence="1" key="1">
    <citation type="submission" date="2021-07" db="EMBL/GenBank/DDBJ databases">
        <authorList>
            <person name="Catto M.A."/>
            <person name="Jacobson A."/>
            <person name="Kennedy G."/>
            <person name="Labadie P."/>
            <person name="Hunt B.G."/>
            <person name="Srinivasan R."/>
        </authorList>
    </citation>
    <scope>NUCLEOTIDE SEQUENCE</scope>
    <source>
        <strain evidence="1">PL_HMW_Pooled</strain>
        <tissue evidence="1">Head</tissue>
    </source>
</reference>
<name>A0AAE1HHP0_9NEOP</name>
<proteinExistence type="predicted"/>
<keyword evidence="2" id="KW-1185">Reference proteome</keyword>
<feature type="non-terminal residue" evidence="1">
    <location>
        <position position="1"/>
    </location>
</feature>
<comment type="caution">
    <text evidence="1">The sequence shown here is derived from an EMBL/GenBank/DDBJ whole genome shotgun (WGS) entry which is preliminary data.</text>
</comment>
<evidence type="ECO:0000313" key="2">
    <source>
        <dbReference type="Proteomes" id="UP001219518"/>
    </source>
</evidence>
<dbReference type="AlphaFoldDB" id="A0AAE1HHP0"/>
<evidence type="ECO:0000313" key="1">
    <source>
        <dbReference type="EMBL" id="KAK3921373.1"/>
    </source>
</evidence>
<protein>
    <submittedName>
        <fullName evidence="1">Phosphoglycolate phosphatase 1B, chloroplastic</fullName>
    </submittedName>
</protein>